<evidence type="ECO:0000313" key="2">
    <source>
        <dbReference type="Proteomes" id="UP000282574"/>
    </source>
</evidence>
<dbReference type="AlphaFoldDB" id="A0AB37U860"/>
<protein>
    <submittedName>
        <fullName evidence="1">Uncharacterized protein</fullName>
    </submittedName>
</protein>
<proteinExistence type="predicted"/>
<organism evidence="1 2">
    <name type="scientific">Chroococcidiopsis cubana SAG 39.79</name>
    <dbReference type="NCBI Taxonomy" id="388085"/>
    <lineage>
        <taxon>Bacteria</taxon>
        <taxon>Bacillati</taxon>
        <taxon>Cyanobacteriota</taxon>
        <taxon>Cyanophyceae</taxon>
        <taxon>Chroococcidiopsidales</taxon>
        <taxon>Chroococcidiopsidaceae</taxon>
        <taxon>Chroococcidiopsis</taxon>
    </lineage>
</organism>
<comment type="caution">
    <text evidence="1">The sequence shown here is derived from an EMBL/GenBank/DDBJ whole genome shotgun (WGS) entry which is preliminary data.</text>
</comment>
<gene>
    <name evidence="1" type="ORF">DSM107010_73240</name>
</gene>
<dbReference type="RefSeq" id="WP_148125961.1">
    <property type="nucleotide sequence ID" value="NZ_JAVKZF010000001.1"/>
</dbReference>
<accession>A0AB37U860</accession>
<dbReference type="Proteomes" id="UP000282574">
    <property type="component" value="Unassembled WGS sequence"/>
</dbReference>
<reference evidence="1 2" key="1">
    <citation type="journal article" date="2019" name="Genome Biol. Evol.">
        <title>Day and night: Metabolic profiles and evolutionary relationships of six axenic non-marine cyanobacteria.</title>
        <authorList>
            <person name="Will S.E."/>
            <person name="Henke P."/>
            <person name="Boedeker C."/>
            <person name="Huang S."/>
            <person name="Brinkmann H."/>
            <person name="Rohde M."/>
            <person name="Jarek M."/>
            <person name="Friedl T."/>
            <person name="Seufert S."/>
            <person name="Schumacher M."/>
            <person name="Overmann J."/>
            <person name="Neumann-Schaal M."/>
            <person name="Petersen J."/>
        </authorList>
    </citation>
    <scope>NUCLEOTIDE SEQUENCE [LARGE SCALE GENOMIC DNA]</scope>
    <source>
        <strain evidence="1 2">SAG 39.79</strain>
    </source>
</reference>
<evidence type="ECO:0000313" key="1">
    <source>
        <dbReference type="EMBL" id="RUS92250.1"/>
    </source>
</evidence>
<name>A0AB37U860_9CYAN</name>
<dbReference type="EMBL" id="RSCK01000284">
    <property type="protein sequence ID" value="RUS92250.1"/>
    <property type="molecule type" value="Genomic_DNA"/>
</dbReference>
<keyword evidence="2" id="KW-1185">Reference proteome</keyword>
<sequence>MPDSIRYALDKFESKLSEQVQKDVEARYASRLTEAKAKDALLPKGVNGRAQSPHQTSIEAEMIVEEHKLLANPSYKHKLAAEETRLVREYQRQQRAVNNPLVQVQK</sequence>